<dbReference type="NCBIfam" id="TIGR04480">
    <property type="entry name" value="D_pro_red_PrdA"/>
    <property type="match status" value="1"/>
</dbReference>
<dbReference type="EMBL" id="CP129674">
    <property type="protein sequence ID" value="XDS44128.1"/>
    <property type="molecule type" value="Genomic_DNA"/>
</dbReference>
<sequence length="622" mass="66182">MSLSQELVQEHLDDPAVLCCRRPAGTVLSGEDFEDPTIFDDMVESHLMTLTDDGLSIRQALGGTLASDAEALTQLTPDMLDAVAGISDTASVKQPADKASHQPTAAAPEPVMPSVVHPAGAASTLTADGILHLHIAKGEGIDLDLPLNGLPRIAASNEEGQSAGVDAHDVALGGAVSGETDAGEAAAEGTAVGEDAPDKVLRTLVKRNYPVKQVVLADTTSYGDGVLSIDTSLIDQAKQADPLVKDITMDVIEPDERHVYSNTIMDVIPIAAKAEGKLGEGLTNVLSGVVFVLTGMDEAGVQIHEFGSCEGYMDEKIRFGRPGCPDDGDIMIRVDVRIEEGTGMERRGPFAAHSACDVIIRAIREKIATLSDEDIAGTEVFKDVRRSGRPRVVLVKEIMGQGAMHDNLLVPSQPCGVQGGEKNVDMGNVPVVLSPNEVLDGGIHALACIGPATKEITRHFFREPLVEALQHDEELDLTGVVFIGSPQVNDEKSFVSGRLGSLIEAMEVDGAIITTEGFGNNHIDFSENIEQIGSRGVPVVGVTFAAYQGQLVVGNPYMDAMIELNKDKKGFENEILADNTLTSDDAKRAILMLKNKMSGIAIEPPERRWDEEVIASNQKLVQ</sequence>
<dbReference type="InterPro" id="IPR015417">
    <property type="entry name" value="Gly_reductase_pB_sua/b"/>
</dbReference>
<organism evidence="1">
    <name type="scientific">Bifidobacterium aquikefiricola</name>
    <dbReference type="NCBI Taxonomy" id="3059038"/>
    <lineage>
        <taxon>Bacteria</taxon>
        <taxon>Bacillati</taxon>
        <taxon>Actinomycetota</taxon>
        <taxon>Actinomycetes</taxon>
        <taxon>Bifidobacteriales</taxon>
        <taxon>Bifidobacteriaceae</taxon>
        <taxon>Bifidobacterium</taxon>
    </lineage>
</organism>
<dbReference type="KEGG" id="baqk:QN215_07615"/>
<protein>
    <submittedName>
        <fullName evidence="1">D-proline reductase (Dithiol) proprotein PrdA</fullName>
        <ecNumber evidence="1">1.21.4.1</ecNumber>
    </submittedName>
</protein>
<dbReference type="Pfam" id="PF09338">
    <property type="entry name" value="Gly_reductase"/>
    <property type="match status" value="1"/>
</dbReference>
<gene>
    <name evidence="1" type="primary">prdA</name>
    <name evidence="1" type="ORF">QN215_07615</name>
</gene>
<evidence type="ECO:0000313" key="1">
    <source>
        <dbReference type="EMBL" id="XDS44128.1"/>
    </source>
</evidence>
<dbReference type="RefSeq" id="WP_369343724.1">
    <property type="nucleotide sequence ID" value="NZ_CP129674.1"/>
</dbReference>
<keyword evidence="1" id="KW-0560">Oxidoreductase</keyword>
<accession>A0AB39U5N9</accession>
<dbReference type="AlphaFoldDB" id="A0AB39U5N9"/>
<proteinExistence type="predicted"/>
<dbReference type="EC" id="1.21.4.1" evidence="1"/>
<dbReference type="GO" id="GO:0050002">
    <property type="term" value="F:D-proline reductase activity"/>
    <property type="evidence" value="ECO:0007669"/>
    <property type="project" value="UniProtKB-EC"/>
</dbReference>
<dbReference type="InterPro" id="IPR031002">
    <property type="entry name" value="D_pro_red_PrdA"/>
</dbReference>
<name>A0AB39U5N9_9BIFI</name>
<reference evidence="1" key="1">
    <citation type="submission" date="2023-07" db="EMBL/GenBank/DDBJ databases">
        <title>Bifidobacterium aquikefiriaerophilum sp. nov. and Bifidobacterium eccum sp. nov., isolated from water kefir.</title>
        <authorList>
            <person name="Breselge S."/>
            <person name="Bellassi P."/>
            <person name="Barcenilla C."/>
            <person name="Alvarez-Ordonez A."/>
            <person name="Morelli L."/>
            <person name="Cotter P.D."/>
        </authorList>
    </citation>
    <scope>NUCLEOTIDE SEQUENCE</scope>
    <source>
        <strain evidence="1">WK041_4_12</strain>
    </source>
</reference>